<proteinExistence type="predicted"/>
<keyword evidence="3" id="KW-1185">Reference proteome</keyword>
<dbReference type="Proteomes" id="UP001152795">
    <property type="component" value="Unassembled WGS sequence"/>
</dbReference>
<feature type="compositionally biased region" description="Polar residues" evidence="1">
    <location>
        <begin position="134"/>
        <end position="145"/>
    </location>
</feature>
<feature type="region of interest" description="Disordered" evidence="1">
    <location>
        <begin position="294"/>
        <end position="334"/>
    </location>
</feature>
<name>A0A6S7HDT8_PARCT</name>
<organism evidence="2 3">
    <name type="scientific">Paramuricea clavata</name>
    <name type="common">Red gorgonian</name>
    <name type="synonym">Violescent sea-whip</name>
    <dbReference type="NCBI Taxonomy" id="317549"/>
    <lineage>
        <taxon>Eukaryota</taxon>
        <taxon>Metazoa</taxon>
        <taxon>Cnidaria</taxon>
        <taxon>Anthozoa</taxon>
        <taxon>Octocorallia</taxon>
        <taxon>Malacalcyonacea</taxon>
        <taxon>Plexauridae</taxon>
        <taxon>Paramuricea</taxon>
    </lineage>
</organism>
<protein>
    <submittedName>
        <fullName evidence="2">Uncharacterized protein</fullName>
    </submittedName>
</protein>
<comment type="caution">
    <text evidence="2">The sequence shown here is derived from an EMBL/GenBank/DDBJ whole genome shotgun (WGS) entry which is preliminary data.</text>
</comment>
<dbReference type="OrthoDB" id="6158144at2759"/>
<gene>
    <name evidence="2" type="ORF">PACLA_8A025849</name>
</gene>
<evidence type="ECO:0000313" key="2">
    <source>
        <dbReference type="EMBL" id="CAB4003234.1"/>
    </source>
</evidence>
<sequence>MRRIFYDGRPENDGQFYWFQDNRTGCEKQTVYFERIRQLDSELITKEQKHLVGAMERLKQLRYPRRKPIVLNKNWDERGTKYKQKWRFEKHEHMAKQSEKSALSLNAKQMEICVETKDDRANLRPKFESPHRSMPQSTPSYEQPEQQTIQIDYSVTNIYDNKPHSRKVQTYDMLLPSLPCIPNVGHRTNIENENKLRILELANGEFQKCRLSDASNKSKKRLGGERRFNSKPTSGKLEEYTPSNQSDTLTPVLTAVDETPGEKEFSKSLHEESVIRQEIGKSETQTRNFKCDVECETSNARQPPPTRKNSHITTPEPKDNRSSPLCVAIKSSSI</sequence>
<feature type="region of interest" description="Disordered" evidence="1">
    <location>
        <begin position="213"/>
        <end position="247"/>
    </location>
</feature>
<accession>A0A6S7HDT8</accession>
<feature type="region of interest" description="Disordered" evidence="1">
    <location>
        <begin position="126"/>
        <end position="145"/>
    </location>
</feature>
<evidence type="ECO:0000313" key="3">
    <source>
        <dbReference type="Proteomes" id="UP001152795"/>
    </source>
</evidence>
<reference evidence="2" key="1">
    <citation type="submission" date="2020-04" db="EMBL/GenBank/DDBJ databases">
        <authorList>
            <person name="Alioto T."/>
            <person name="Alioto T."/>
            <person name="Gomez Garrido J."/>
        </authorList>
    </citation>
    <scope>NUCLEOTIDE SEQUENCE</scope>
    <source>
        <strain evidence="2">A484AB</strain>
    </source>
</reference>
<dbReference type="EMBL" id="CACRXK020004572">
    <property type="protein sequence ID" value="CAB4003234.1"/>
    <property type="molecule type" value="Genomic_DNA"/>
</dbReference>
<dbReference type="AlphaFoldDB" id="A0A6S7HDT8"/>
<evidence type="ECO:0000256" key="1">
    <source>
        <dbReference type="SAM" id="MobiDB-lite"/>
    </source>
</evidence>